<dbReference type="PANTHER" id="PTHR30293">
    <property type="entry name" value="TRANSCRIPTIONAL REGULATORY PROTEIN NAC-RELATED"/>
    <property type="match status" value="1"/>
</dbReference>
<reference evidence="7 8" key="1">
    <citation type="submission" date="2017-05" db="EMBL/GenBank/DDBJ databases">
        <title>Complete and WGS of Bordetella genogroups.</title>
        <authorList>
            <person name="Spilker T."/>
            <person name="LiPuma J."/>
        </authorList>
    </citation>
    <scope>NUCLEOTIDE SEQUENCE [LARGE SCALE GENOMIC DNA]</scope>
    <source>
        <strain evidence="7 8">AU19157</strain>
    </source>
</reference>
<dbReference type="Gene3D" id="1.10.10.10">
    <property type="entry name" value="Winged helix-like DNA-binding domain superfamily/Winged helix DNA-binding domain"/>
    <property type="match status" value="1"/>
</dbReference>
<keyword evidence="5" id="KW-0804">Transcription</keyword>
<keyword evidence="8" id="KW-1185">Reference proteome</keyword>
<dbReference type="CDD" id="cd08433">
    <property type="entry name" value="PBP2_Nac"/>
    <property type="match status" value="1"/>
</dbReference>
<dbReference type="KEGG" id="bgv:CAL12_14275"/>
<name>A0A1W6YLB9_9BORD</name>
<evidence type="ECO:0000313" key="7">
    <source>
        <dbReference type="EMBL" id="ARP81867.1"/>
    </source>
</evidence>
<dbReference type="EMBL" id="CP021108">
    <property type="protein sequence ID" value="ARP81867.1"/>
    <property type="molecule type" value="Genomic_DNA"/>
</dbReference>
<sequence length="313" mass="34364">MELRQIRYFVRVVEVGSMSRAAADLGVVQSALSQQISRLEGELSVRLLTRTPRGITATQAGLAFLPEARLILRHAEQARRAAQLARLSGTASVGLAPTTASVLALPFMRAMRERYPDVRLHMVESLSGHLADMLERRQLDFAILFNVDVSAKWNVQPLIEEKLFLVQSTRNGAPHAAGPITQMSALKDIPVILPTESHGLRNKIDAAFQRAGVKPMVVAEIDSLAMLMESVDAGLGATIQPSAAVRRYPDAAERFALSEIDDLQNRHVNVLCSLADDELSPAALCTRLVLTHCVRTLVQEQRWPDACLSDQFS</sequence>
<dbReference type="InterPro" id="IPR036390">
    <property type="entry name" value="WH_DNA-bd_sf"/>
</dbReference>
<dbReference type="InterPro" id="IPR005119">
    <property type="entry name" value="LysR_subst-bd"/>
</dbReference>
<evidence type="ECO:0000256" key="5">
    <source>
        <dbReference type="ARBA" id="ARBA00023163"/>
    </source>
</evidence>
<dbReference type="Pfam" id="PF00126">
    <property type="entry name" value="HTH_1"/>
    <property type="match status" value="1"/>
</dbReference>
<protein>
    <submittedName>
        <fullName evidence="7">LysR family transcriptional regulator</fullName>
    </submittedName>
</protein>
<comment type="similarity">
    <text evidence="1">Belongs to the LysR transcriptional regulatory family.</text>
</comment>
<dbReference type="SUPFAM" id="SSF53850">
    <property type="entry name" value="Periplasmic binding protein-like II"/>
    <property type="match status" value="1"/>
</dbReference>
<dbReference type="InterPro" id="IPR000847">
    <property type="entry name" value="LysR_HTH_N"/>
</dbReference>
<dbReference type="GO" id="GO:0003700">
    <property type="term" value="F:DNA-binding transcription factor activity"/>
    <property type="evidence" value="ECO:0007669"/>
    <property type="project" value="InterPro"/>
</dbReference>
<dbReference type="RefSeq" id="WP_086065053.1">
    <property type="nucleotide sequence ID" value="NZ_CP021108.1"/>
</dbReference>
<evidence type="ECO:0000256" key="2">
    <source>
        <dbReference type="ARBA" id="ARBA00023015"/>
    </source>
</evidence>
<dbReference type="Proteomes" id="UP000194151">
    <property type="component" value="Chromosome"/>
</dbReference>
<proteinExistence type="inferred from homology"/>
<dbReference type="SUPFAM" id="SSF46785">
    <property type="entry name" value="Winged helix' DNA-binding domain"/>
    <property type="match status" value="1"/>
</dbReference>
<keyword evidence="3" id="KW-0238">DNA-binding</keyword>
<evidence type="ECO:0000259" key="6">
    <source>
        <dbReference type="PROSITE" id="PS50931"/>
    </source>
</evidence>
<evidence type="ECO:0000256" key="3">
    <source>
        <dbReference type="ARBA" id="ARBA00023125"/>
    </source>
</evidence>
<organism evidence="7 8">
    <name type="scientific">Bordetella genomosp. 8</name>
    <dbReference type="NCBI Taxonomy" id="1416806"/>
    <lineage>
        <taxon>Bacteria</taxon>
        <taxon>Pseudomonadati</taxon>
        <taxon>Pseudomonadota</taxon>
        <taxon>Betaproteobacteria</taxon>
        <taxon>Burkholderiales</taxon>
        <taxon>Alcaligenaceae</taxon>
        <taxon>Bordetella</taxon>
    </lineage>
</organism>
<keyword evidence="4" id="KW-0010">Activator</keyword>
<evidence type="ECO:0000313" key="8">
    <source>
        <dbReference type="Proteomes" id="UP000194151"/>
    </source>
</evidence>
<evidence type="ECO:0000256" key="4">
    <source>
        <dbReference type="ARBA" id="ARBA00023159"/>
    </source>
</evidence>
<keyword evidence="2" id="KW-0805">Transcription regulation</keyword>
<dbReference type="FunFam" id="1.10.10.10:FF:000001">
    <property type="entry name" value="LysR family transcriptional regulator"/>
    <property type="match status" value="1"/>
</dbReference>
<accession>A0A1W6YLB9</accession>
<dbReference type="STRING" id="1416806.CAL12_14275"/>
<dbReference type="GO" id="GO:0003677">
    <property type="term" value="F:DNA binding"/>
    <property type="evidence" value="ECO:0007669"/>
    <property type="project" value="UniProtKB-KW"/>
</dbReference>
<dbReference type="PRINTS" id="PR00039">
    <property type="entry name" value="HTHLYSR"/>
</dbReference>
<gene>
    <name evidence="7" type="ORF">CAL12_14275</name>
</gene>
<dbReference type="Pfam" id="PF03466">
    <property type="entry name" value="LysR_substrate"/>
    <property type="match status" value="1"/>
</dbReference>
<feature type="domain" description="HTH lysR-type" evidence="6">
    <location>
        <begin position="1"/>
        <end position="58"/>
    </location>
</feature>
<dbReference type="PANTHER" id="PTHR30293:SF0">
    <property type="entry name" value="NITROGEN ASSIMILATION REGULATORY PROTEIN NAC"/>
    <property type="match status" value="1"/>
</dbReference>
<dbReference type="InterPro" id="IPR036388">
    <property type="entry name" value="WH-like_DNA-bd_sf"/>
</dbReference>
<dbReference type="GO" id="GO:2000142">
    <property type="term" value="P:regulation of DNA-templated transcription initiation"/>
    <property type="evidence" value="ECO:0007669"/>
    <property type="project" value="TreeGrafter"/>
</dbReference>
<dbReference type="PROSITE" id="PS50931">
    <property type="entry name" value="HTH_LYSR"/>
    <property type="match status" value="1"/>
</dbReference>
<dbReference type="AlphaFoldDB" id="A0A1W6YLB9"/>
<dbReference type="Gene3D" id="3.40.190.290">
    <property type="match status" value="1"/>
</dbReference>
<dbReference type="OrthoDB" id="8587114at2"/>
<evidence type="ECO:0000256" key="1">
    <source>
        <dbReference type="ARBA" id="ARBA00009437"/>
    </source>
</evidence>